<dbReference type="PANTHER" id="PTHR45339">
    <property type="entry name" value="HYBRID SIGNAL TRANSDUCTION HISTIDINE KINASE J"/>
    <property type="match status" value="1"/>
</dbReference>
<evidence type="ECO:0000256" key="15">
    <source>
        <dbReference type="ARBA" id="ARBA00064003"/>
    </source>
</evidence>
<dbReference type="SMART" id="SM00388">
    <property type="entry name" value="HisKA"/>
    <property type="match status" value="1"/>
</dbReference>
<reference evidence="27" key="1">
    <citation type="submission" date="2020-09" db="EMBL/GenBank/DDBJ databases">
        <authorList>
            <person name="Blom J."/>
        </authorList>
    </citation>
    <scope>NUCLEOTIDE SEQUENCE</scope>
    <source>
        <strain evidence="27">No.713</strain>
    </source>
</reference>
<dbReference type="SMART" id="SM00304">
    <property type="entry name" value="HAMP"/>
    <property type="match status" value="1"/>
</dbReference>
<feature type="domain" description="HPt" evidence="26">
    <location>
        <begin position="1317"/>
        <end position="1417"/>
    </location>
</feature>
<feature type="domain" description="Histidine kinase" evidence="21">
    <location>
        <begin position="688"/>
        <end position="938"/>
    </location>
</feature>
<dbReference type="PROSITE" id="PS50113">
    <property type="entry name" value="PAC"/>
    <property type="match status" value="1"/>
</dbReference>
<dbReference type="InterPro" id="IPR000700">
    <property type="entry name" value="PAS-assoc_C"/>
</dbReference>
<dbReference type="SMART" id="SM00065">
    <property type="entry name" value="GAF"/>
    <property type="match status" value="1"/>
</dbReference>
<dbReference type="GO" id="GO:0005886">
    <property type="term" value="C:plasma membrane"/>
    <property type="evidence" value="ECO:0007669"/>
    <property type="project" value="UniProtKB-SubCell"/>
</dbReference>
<evidence type="ECO:0000313" key="27">
    <source>
        <dbReference type="EMBL" id="CAD5951122.1"/>
    </source>
</evidence>
<evidence type="ECO:0000259" key="21">
    <source>
        <dbReference type="PROSITE" id="PS50109"/>
    </source>
</evidence>
<evidence type="ECO:0000256" key="2">
    <source>
        <dbReference type="ARBA" id="ARBA00004651"/>
    </source>
</evidence>
<gene>
    <name evidence="27" type="primary">AHK5</name>
    <name evidence="27" type="ORF">NO713_02566</name>
</gene>
<dbReference type="CDD" id="cd06225">
    <property type="entry name" value="HAMP"/>
    <property type="match status" value="1"/>
</dbReference>
<feature type="domain" description="Response regulatory" evidence="22">
    <location>
        <begin position="992"/>
        <end position="1107"/>
    </location>
</feature>
<dbReference type="SUPFAM" id="SSF47384">
    <property type="entry name" value="Homodimeric domain of signal transducing histidine kinase"/>
    <property type="match status" value="1"/>
</dbReference>
<dbReference type="Gene3D" id="3.30.565.10">
    <property type="entry name" value="Histidine kinase-like ATPase, C-terminal domain"/>
    <property type="match status" value="1"/>
</dbReference>
<feature type="domain" description="PAS" evidence="23">
    <location>
        <begin position="366"/>
        <end position="436"/>
    </location>
</feature>
<dbReference type="EMBL" id="LR882967">
    <property type="protein sequence ID" value="CAD5951122.1"/>
    <property type="molecule type" value="Genomic_DNA"/>
</dbReference>
<dbReference type="Pfam" id="PF00512">
    <property type="entry name" value="HisKA"/>
    <property type="match status" value="1"/>
</dbReference>
<keyword evidence="11" id="KW-0067">ATP-binding</keyword>
<keyword evidence="13" id="KW-0902">Two-component regulatory system</keyword>
<feature type="domain" description="PAC" evidence="24">
    <location>
        <begin position="439"/>
        <end position="492"/>
    </location>
</feature>
<evidence type="ECO:0000256" key="6">
    <source>
        <dbReference type="ARBA" id="ARBA00022553"/>
    </source>
</evidence>
<dbReference type="PRINTS" id="PR00344">
    <property type="entry name" value="BCTRLSENSOR"/>
</dbReference>
<feature type="domain" description="HAMP" evidence="25">
    <location>
        <begin position="308"/>
        <end position="361"/>
    </location>
</feature>
<keyword evidence="12 20" id="KW-1133">Transmembrane helix</keyword>
<feature type="transmembrane region" description="Helical" evidence="20">
    <location>
        <begin position="7"/>
        <end position="31"/>
    </location>
</feature>
<dbReference type="Pfam" id="PF01590">
    <property type="entry name" value="GAF"/>
    <property type="match status" value="1"/>
</dbReference>
<dbReference type="InterPro" id="IPR000014">
    <property type="entry name" value="PAS"/>
</dbReference>
<comment type="catalytic activity">
    <reaction evidence="1">
        <text>ATP + protein L-histidine = ADP + protein N-phospho-L-histidine.</text>
        <dbReference type="EC" id="2.7.13.3"/>
    </reaction>
</comment>
<evidence type="ECO:0000259" key="24">
    <source>
        <dbReference type="PROSITE" id="PS50113"/>
    </source>
</evidence>
<dbReference type="Proteomes" id="UP001153719">
    <property type="component" value="Chromosome"/>
</dbReference>
<sequence>MKLRKKTLLIIGAALIGLIVAMYLTASMLLVHDFRHLESRYVRQDVVRALNAINDDLDSLDIIAQDQAKWDDTYRFIDAHNDQYVVSNLVDTTFTDLRLNLFILINPQGKIVFSKGFDLQRHQEIPIPPSLFSYLTLNSPLLASLKPSNLSPIAIQGIIVLPEIPLLVVARPILTSTASGPSRGVLILGRYLTGTEIERLADITQLSLTVEPITQGIENHNFLLFPQTQPYTEDIIATQGIHLESLNTEIAIASVPIADLSGQPKLFLRVKVHRPIYQQGQTTLAYFTLFLFVVGLVFGGITLLLIEKLVLSRLTDLNTAVNEIGESGNLALRIDVNGQDELSSLAEAINGMLQALADAQSQGQESEQRYRLMAENSTDMITRHSPEGVFLYASPACRTLLGYEPEELVGKALPYFIHPDDLDVIIKAYRIILQQNVIYTIEYRICHKNGDYIWFETTSSAIRNSTTGSVQEIIGVSRDISERKQREQQLQDSEASIRSLYQITSCQDLNFETRLQQILELGCTKFGLEYGILSQVTLDPSSFSELPEARNYFYHIIAVVAPNESIQKGQIYQLEDTFCKITIQSKQPLYFESIKFSGLSFCPAYKNFPIEAYMGTPVIVEGEVYGTLCFWSSQPLSDPFQAVDRDLLKLMAQWIGGEIERQETATALAKARDQALAATRAKSEFLATMSHEIRTPMNAVIGMTGLLLDTPLTPIQQDFVETIRSSSDALLCLINDILDFSKIESGKLDLENHPFNLRTCIEESLDLLVTKAASKNLDLVYLIDPCTPNQIIGDMARLRQILVNLLSNAVKFTESGEVVVSVTAEKLDDSISEKEINAEQYPHQDSSIRYPLPCSYYEIKVAVQDTGIGISPTGMERLFQSFSQVDSSINRQYGGTGLGLAISKRLAELMGGQMWVESQGATAGDPPANFKLEQSLDSFCLLEGEGGDEEENKTEKIKKTRKGSTFYFTVLAQSCSNLSSEWSTLHELAGKRLLIVDDNSSSRQMLKLQTQAWGMSSQTVKNGARALEFLQRKQFDVAIIEMQMAAMDGLTLAKQIRQLPSCQNLPLILLTSVGGKNLGKSKSIEIAACLNKPIKQSQLYNVLINILGGEPLEVHVQSQTYLHSRNRGTLRASQDIPLLAEKLPLRILLAEDHLVNQKVALQILQRMGYRADVAGNGFEVLEALRRQPYDVILMDMQMPEMDGLEASRQIQKLYGNPQKSQVMRPRIIAVTANAMESDRNECINAGMDDYISKPIRMEQLIQVLSKCQPLQELAVTLDSEITNYKTSNGVLNSPYPLTLISPTPPILDNKVLQGLREVEALEEVIEIYFDTAPELLEAIAVAIANLDAQELQPAAHSLKSISGTLGAFNLSEQCQKLELLARHCNQAQNLLPQSESETIYAQIGIEFEKVKIALQEQLSRNL</sequence>
<evidence type="ECO:0000256" key="7">
    <source>
        <dbReference type="ARBA" id="ARBA00022679"/>
    </source>
</evidence>
<dbReference type="PROSITE" id="PS50110">
    <property type="entry name" value="RESPONSE_REGULATORY"/>
    <property type="match status" value="2"/>
</dbReference>
<dbReference type="Gene3D" id="3.30.450.40">
    <property type="match status" value="1"/>
</dbReference>
<feature type="modified residue" description="Phosphohistidine" evidence="18">
    <location>
        <position position="1356"/>
    </location>
</feature>
<dbReference type="InterPro" id="IPR001789">
    <property type="entry name" value="Sig_transdc_resp-reg_receiver"/>
</dbReference>
<evidence type="ECO:0000259" key="25">
    <source>
        <dbReference type="PROSITE" id="PS50885"/>
    </source>
</evidence>
<dbReference type="InterPro" id="IPR029016">
    <property type="entry name" value="GAF-like_dom_sf"/>
</dbReference>
<feature type="transmembrane region" description="Helical" evidence="20">
    <location>
        <begin position="284"/>
        <end position="306"/>
    </location>
</feature>
<dbReference type="Gene3D" id="6.10.340.10">
    <property type="match status" value="1"/>
</dbReference>
<dbReference type="InterPro" id="IPR036097">
    <property type="entry name" value="HisK_dim/P_sf"/>
</dbReference>
<dbReference type="CDD" id="cd16922">
    <property type="entry name" value="HATPase_EvgS-ArcB-TorS-like"/>
    <property type="match status" value="1"/>
</dbReference>
<keyword evidence="8 20" id="KW-0812">Transmembrane</keyword>
<evidence type="ECO:0000256" key="3">
    <source>
        <dbReference type="ARBA" id="ARBA00006402"/>
    </source>
</evidence>
<feature type="modified residue" description="4-aspartylphosphate" evidence="19">
    <location>
        <position position="1195"/>
    </location>
</feature>
<dbReference type="RefSeq" id="WP_254173897.1">
    <property type="nucleotide sequence ID" value="NZ_LR882967.1"/>
</dbReference>
<comment type="caution">
    <text evidence="19">Lacks conserved residue(s) required for the propagation of feature annotation.</text>
</comment>
<evidence type="ECO:0000256" key="18">
    <source>
        <dbReference type="PROSITE-ProRule" id="PRU00110"/>
    </source>
</evidence>
<evidence type="ECO:0000256" key="20">
    <source>
        <dbReference type="SAM" id="Phobius"/>
    </source>
</evidence>
<dbReference type="SMART" id="SM00387">
    <property type="entry name" value="HATPase_c"/>
    <property type="match status" value="1"/>
</dbReference>
<feature type="domain" description="Response regulatory" evidence="22">
    <location>
        <begin position="1146"/>
        <end position="1268"/>
    </location>
</feature>
<dbReference type="KEGG" id="ppsu:NO713_02566"/>
<dbReference type="InterPro" id="IPR004358">
    <property type="entry name" value="Sig_transdc_His_kin-like_C"/>
</dbReference>
<dbReference type="SMART" id="SM00086">
    <property type="entry name" value="PAC"/>
    <property type="match status" value="1"/>
</dbReference>
<evidence type="ECO:0000256" key="14">
    <source>
        <dbReference type="ARBA" id="ARBA00023136"/>
    </source>
</evidence>
<dbReference type="CDD" id="cd17546">
    <property type="entry name" value="REC_hyHK_CKI1_RcsC-like"/>
    <property type="match status" value="2"/>
</dbReference>
<dbReference type="GO" id="GO:0000155">
    <property type="term" value="F:phosphorelay sensor kinase activity"/>
    <property type="evidence" value="ECO:0007669"/>
    <property type="project" value="InterPro"/>
</dbReference>
<dbReference type="SUPFAM" id="SSF47226">
    <property type="entry name" value="Histidine-containing phosphotransfer domain, HPT domain"/>
    <property type="match status" value="1"/>
</dbReference>
<dbReference type="Pfam" id="PF05228">
    <property type="entry name" value="CHASE4"/>
    <property type="match status" value="1"/>
</dbReference>
<keyword evidence="10 27" id="KW-0418">Kinase</keyword>
<dbReference type="SUPFAM" id="SSF55781">
    <property type="entry name" value="GAF domain-like"/>
    <property type="match status" value="1"/>
</dbReference>
<evidence type="ECO:0000256" key="5">
    <source>
        <dbReference type="ARBA" id="ARBA00022475"/>
    </source>
</evidence>
<dbReference type="SUPFAM" id="SSF52172">
    <property type="entry name" value="CheY-like"/>
    <property type="match status" value="2"/>
</dbReference>
<dbReference type="FunFam" id="1.10.287.130:FF:000002">
    <property type="entry name" value="Two-component osmosensing histidine kinase"/>
    <property type="match status" value="1"/>
</dbReference>
<keyword evidence="6 19" id="KW-0597">Phosphoprotein</keyword>
<dbReference type="SMART" id="SM00091">
    <property type="entry name" value="PAS"/>
    <property type="match status" value="1"/>
</dbReference>
<keyword evidence="9" id="KW-0547">Nucleotide-binding</keyword>
<dbReference type="InterPro" id="IPR003661">
    <property type="entry name" value="HisK_dim/P_dom"/>
</dbReference>
<dbReference type="Pfam" id="PF01627">
    <property type="entry name" value="Hpt"/>
    <property type="match status" value="1"/>
</dbReference>
<dbReference type="Pfam" id="PF00072">
    <property type="entry name" value="Response_reg"/>
    <property type="match status" value="2"/>
</dbReference>
<dbReference type="Gene3D" id="1.10.287.130">
    <property type="match status" value="1"/>
</dbReference>
<evidence type="ECO:0000259" key="22">
    <source>
        <dbReference type="PROSITE" id="PS50110"/>
    </source>
</evidence>
<dbReference type="Gene3D" id="3.30.450.20">
    <property type="entry name" value="PAS domain"/>
    <property type="match status" value="1"/>
</dbReference>
<dbReference type="NCBIfam" id="TIGR00229">
    <property type="entry name" value="sensory_box"/>
    <property type="match status" value="1"/>
</dbReference>
<dbReference type="Pfam" id="PF02518">
    <property type="entry name" value="HATPase_c"/>
    <property type="match status" value="1"/>
</dbReference>
<name>A0A9W4G738_9CYAN</name>
<dbReference type="InterPro" id="IPR011006">
    <property type="entry name" value="CheY-like_superfamily"/>
</dbReference>
<dbReference type="InterPro" id="IPR036890">
    <property type="entry name" value="HATPase_C_sf"/>
</dbReference>
<evidence type="ECO:0000259" key="23">
    <source>
        <dbReference type="PROSITE" id="PS50112"/>
    </source>
</evidence>
<accession>A0A9W4G738</accession>
<dbReference type="SMART" id="SM00448">
    <property type="entry name" value="REC"/>
    <property type="match status" value="2"/>
</dbReference>
<dbReference type="PROSITE" id="PS50109">
    <property type="entry name" value="HIS_KIN"/>
    <property type="match status" value="1"/>
</dbReference>
<dbReference type="InterPro" id="IPR035965">
    <property type="entry name" value="PAS-like_dom_sf"/>
</dbReference>
<evidence type="ECO:0000256" key="16">
    <source>
        <dbReference type="ARBA" id="ARBA00068150"/>
    </source>
</evidence>
<evidence type="ECO:0000313" key="28">
    <source>
        <dbReference type="Proteomes" id="UP001153719"/>
    </source>
</evidence>
<dbReference type="InterPro" id="IPR003660">
    <property type="entry name" value="HAMP_dom"/>
</dbReference>
<dbReference type="PROSITE" id="PS50112">
    <property type="entry name" value="PAS"/>
    <property type="match status" value="1"/>
</dbReference>
<dbReference type="InterPro" id="IPR003018">
    <property type="entry name" value="GAF"/>
</dbReference>
<dbReference type="Gene3D" id="1.20.120.160">
    <property type="entry name" value="HPT domain"/>
    <property type="match status" value="1"/>
</dbReference>
<dbReference type="EC" id="2.7.13.3" evidence="4"/>
<keyword evidence="5" id="KW-1003">Cell membrane</keyword>
<evidence type="ECO:0000256" key="13">
    <source>
        <dbReference type="ARBA" id="ARBA00023012"/>
    </source>
</evidence>
<dbReference type="InterPro" id="IPR001610">
    <property type="entry name" value="PAC"/>
</dbReference>
<keyword evidence="7 27" id="KW-0808">Transferase</keyword>
<keyword evidence="28" id="KW-1185">Reference proteome</keyword>
<dbReference type="PROSITE" id="PS50894">
    <property type="entry name" value="HPT"/>
    <property type="match status" value="1"/>
</dbReference>
<dbReference type="Pfam" id="PF00672">
    <property type="entry name" value="HAMP"/>
    <property type="match status" value="1"/>
</dbReference>
<dbReference type="CDD" id="cd00082">
    <property type="entry name" value="HisKA"/>
    <property type="match status" value="1"/>
</dbReference>
<evidence type="ECO:0000256" key="4">
    <source>
        <dbReference type="ARBA" id="ARBA00012438"/>
    </source>
</evidence>
<evidence type="ECO:0000256" key="17">
    <source>
        <dbReference type="ARBA" id="ARBA00074306"/>
    </source>
</evidence>
<comment type="subunit">
    <text evidence="15">At low DSF concentrations, interacts with RpfF.</text>
</comment>
<comment type="similarity">
    <text evidence="3">In the N-terminal section; belongs to the phytochrome family.</text>
</comment>
<dbReference type="GO" id="GO:0005524">
    <property type="term" value="F:ATP binding"/>
    <property type="evidence" value="ECO:0007669"/>
    <property type="project" value="UniProtKB-KW"/>
</dbReference>
<evidence type="ECO:0000256" key="19">
    <source>
        <dbReference type="PROSITE-ProRule" id="PRU00169"/>
    </source>
</evidence>
<dbReference type="InterPro" id="IPR007892">
    <property type="entry name" value="CHASE4"/>
</dbReference>
<dbReference type="PANTHER" id="PTHR45339:SF1">
    <property type="entry name" value="HYBRID SIGNAL TRANSDUCTION HISTIDINE KINASE J"/>
    <property type="match status" value="1"/>
</dbReference>
<dbReference type="CDD" id="cd00088">
    <property type="entry name" value="HPT"/>
    <property type="match status" value="1"/>
</dbReference>
<dbReference type="InterPro" id="IPR003594">
    <property type="entry name" value="HATPase_dom"/>
</dbReference>
<dbReference type="SUPFAM" id="SSF55785">
    <property type="entry name" value="PYP-like sensor domain (PAS domain)"/>
    <property type="match status" value="1"/>
</dbReference>
<dbReference type="SUPFAM" id="SSF55874">
    <property type="entry name" value="ATPase domain of HSP90 chaperone/DNA topoisomerase II/histidine kinase"/>
    <property type="match status" value="1"/>
</dbReference>
<dbReference type="InterPro" id="IPR013655">
    <property type="entry name" value="PAS_fold_3"/>
</dbReference>
<dbReference type="InterPro" id="IPR008207">
    <property type="entry name" value="Sig_transdc_His_kin_Hpt_dom"/>
</dbReference>
<evidence type="ECO:0000256" key="11">
    <source>
        <dbReference type="ARBA" id="ARBA00022840"/>
    </source>
</evidence>
<evidence type="ECO:0000256" key="1">
    <source>
        <dbReference type="ARBA" id="ARBA00000085"/>
    </source>
</evidence>
<evidence type="ECO:0000256" key="12">
    <source>
        <dbReference type="ARBA" id="ARBA00022989"/>
    </source>
</evidence>
<evidence type="ECO:0000256" key="10">
    <source>
        <dbReference type="ARBA" id="ARBA00022777"/>
    </source>
</evidence>
<evidence type="ECO:0000256" key="8">
    <source>
        <dbReference type="ARBA" id="ARBA00022692"/>
    </source>
</evidence>
<dbReference type="Gene3D" id="3.40.50.2300">
    <property type="match status" value="2"/>
</dbReference>
<dbReference type="FunFam" id="3.30.565.10:FF:000010">
    <property type="entry name" value="Sensor histidine kinase RcsC"/>
    <property type="match status" value="1"/>
</dbReference>
<organism evidence="27 28">
    <name type="scientific">Planktothrix pseudagardhii</name>
    <dbReference type="NCBI Taxonomy" id="132604"/>
    <lineage>
        <taxon>Bacteria</taxon>
        <taxon>Bacillati</taxon>
        <taxon>Cyanobacteriota</taxon>
        <taxon>Cyanophyceae</taxon>
        <taxon>Oscillatoriophycideae</taxon>
        <taxon>Oscillatoriales</taxon>
        <taxon>Microcoleaceae</taxon>
        <taxon>Planktothrix</taxon>
    </lineage>
</organism>
<dbReference type="CDD" id="cd00130">
    <property type="entry name" value="PAS"/>
    <property type="match status" value="1"/>
</dbReference>
<dbReference type="PROSITE" id="PS50885">
    <property type="entry name" value="HAMP"/>
    <property type="match status" value="1"/>
</dbReference>
<comment type="subcellular location">
    <subcellularLocation>
        <location evidence="2">Cell membrane</location>
        <topology evidence="2">Multi-pass membrane protein</topology>
    </subcellularLocation>
</comment>
<dbReference type="InterPro" id="IPR005467">
    <property type="entry name" value="His_kinase_dom"/>
</dbReference>
<protein>
    <recommendedName>
        <fullName evidence="17">Circadian input-output histidine kinase CikA</fullName>
        <ecNumber evidence="4">2.7.13.3</ecNumber>
    </recommendedName>
    <alternativeName>
        <fullName evidence="16">Sensory/regulatory protein RpfC</fullName>
    </alternativeName>
</protein>
<evidence type="ECO:0000259" key="26">
    <source>
        <dbReference type="PROSITE" id="PS50894"/>
    </source>
</evidence>
<keyword evidence="14 20" id="KW-0472">Membrane</keyword>
<dbReference type="Pfam" id="PF08447">
    <property type="entry name" value="PAS_3"/>
    <property type="match status" value="1"/>
</dbReference>
<dbReference type="InterPro" id="IPR036641">
    <property type="entry name" value="HPT_dom_sf"/>
</dbReference>
<evidence type="ECO:0000256" key="9">
    <source>
        <dbReference type="ARBA" id="ARBA00022741"/>
    </source>
</evidence>
<proteinExistence type="inferred from homology"/>